<evidence type="ECO:0000256" key="1">
    <source>
        <dbReference type="SAM" id="MobiDB-lite"/>
    </source>
</evidence>
<dbReference type="EMBL" id="LSRL02000012">
    <property type="protein sequence ID" value="TDG51001.1"/>
    <property type="molecule type" value="Genomic_DNA"/>
</dbReference>
<feature type="transmembrane region" description="Helical" evidence="2">
    <location>
        <begin position="99"/>
        <end position="124"/>
    </location>
</feature>
<keyword evidence="4" id="KW-1185">Reference proteome</keyword>
<comment type="caution">
    <text evidence="3">The sequence shown here is derived from an EMBL/GenBank/DDBJ whole genome shotgun (WGS) entry which is preliminary data.</text>
</comment>
<feature type="compositionally biased region" description="Pro residues" evidence="1">
    <location>
        <begin position="8"/>
        <end position="24"/>
    </location>
</feature>
<dbReference type="AlphaFoldDB" id="A0A484BTC7"/>
<evidence type="ECO:0000313" key="4">
    <source>
        <dbReference type="Proteomes" id="UP000295192"/>
    </source>
</evidence>
<accession>A0A484BTC7</accession>
<dbReference type="OrthoDB" id="10028801at2759"/>
<protein>
    <submittedName>
        <fullName evidence="3">Uncharacterized protein</fullName>
    </submittedName>
</protein>
<name>A0A484BTC7_DRONA</name>
<feature type="transmembrane region" description="Helical" evidence="2">
    <location>
        <begin position="47"/>
        <end position="70"/>
    </location>
</feature>
<reference evidence="3 4" key="1">
    <citation type="journal article" date="2019" name="J. Hered.">
        <title>An Improved Genome Assembly for Drosophila navojoa, the Basal Species in the mojavensis Cluster.</title>
        <authorList>
            <person name="Vanderlinde T."/>
            <person name="Dupim E.G."/>
            <person name="Nazario-Yepiz N.O."/>
            <person name="Carvalho A.B."/>
        </authorList>
    </citation>
    <scope>NUCLEOTIDE SEQUENCE [LARGE SCALE GENOMIC DNA]</scope>
    <source>
        <strain evidence="3">Navoj_Jal97</strain>
        <tissue evidence="3">Whole organism</tissue>
    </source>
</reference>
<gene>
    <name evidence="3" type="ORF">AWZ03_002656</name>
</gene>
<keyword evidence="2" id="KW-0812">Transmembrane</keyword>
<sequence length="169" mass="18091">MNIHWIRAPPPPLTPPAEAPPPSQPASSLGGGPPTTSQTPLGGTSGMLLVGVAAGITVVLLNVFVIGCCLHKRNEKRLKRGIEMMPAELTEDSSNTPNLLIIAISLAAFGFLLVNAALVAWFFVHHRRKKVLSGSVTASSSHFRDTRGSERVVQHPLLPVQHERGLFTL</sequence>
<keyword evidence="2" id="KW-0472">Membrane</keyword>
<dbReference type="Proteomes" id="UP000295192">
    <property type="component" value="Unassembled WGS sequence"/>
</dbReference>
<proteinExistence type="predicted"/>
<evidence type="ECO:0000313" key="3">
    <source>
        <dbReference type="EMBL" id="TDG51001.1"/>
    </source>
</evidence>
<keyword evidence="2" id="KW-1133">Transmembrane helix</keyword>
<organism evidence="3 4">
    <name type="scientific">Drosophila navojoa</name>
    <name type="common">Fruit fly</name>
    <dbReference type="NCBI Taxonomy" id="7232"/>
    <lineage>
        <taxon>Eukaryota</taxon>
        <taxon>Metazoa</taxon>
        <taxon>Ecdysozoa</taxon>
        <taxon>Arthropoda</taxon>
        <taxon>Hexapoda</taxon>
        <taxon>Insecta</taxon>
        <taxon>Pterygota</taxon>
        <taxon>Neoptera</taxon>
        <taxon>Endopterygota</taxon>
        <taxon>Diptera</taxon>
        <taxon>Brachycera</taxon>
        <taxon>Muscomorpha</taxon>
        <taxon>Ephydroidea</taxon>
        <taxon>Drosophilidae</taxon>
        <taxon>Drosophila</taxon>
    </lineage>
</organism>
<feature type="region of interest" description="Disordered" evidence="1">
    <location>
        <begin position="1"/>
        <end position="40"/>
    </location>
</feature>
<evidence type="ECO:0000256" key="2">
    <source>
        <dbReference type="SAM" id="Phobius"/>
    </source>
</evidence>